<evidence type="ECO:0000313" key="3">
    <source>
        <dbReference type="Proteomes" id="UP000286773"/>
    </source>
</evidence>
<name>A0A430AN59_9ENTE</name>
<proteinExistence type="predicted"/>
<organism evidence="2 3">
    <name type="scientific">Vagococcus acidifermentans</name>
    <dbReference type="NCBI Taxonomy" id="564710"/>
    <lineage>
        <taxon>Bacteria</taxon>
        <taxon>Bacillati</taxon>
        <taxon>Bacillota</taxon>
        <taxon>Bacilli</taxon>
        <taxon>Lactobacillales</taxon>
        <taxon>Enterococcaceae</taxon>
        <taxon>Vagococcus</taxon>
    </lineage>
</organism>
<sequence length="353" mass="40928">MIDIKTLDLFILTLFSHGDKARISTLYHLLRGKRTASILIYGYFYYCLPFFGLLPQLTESDYHKTVQRLSAAGFLIISEDNLAAITQIGQDCLQNADLFQPLPHLDGYRFAGQDELFWEILTFATQVLSEKSHGNNQYIPLESNVYRQKIFKRWLKQQPENASQLLYNEWYLFLQSLPEKDALLFASQLSGYLRTGLTLQQAADNRQEEILRTELTFKNHLHHLMSAATQKVSVFPLMKSLTEQFTVHSGNQSAAETFSLFCQGMSAEAIAVRRRLRPNTIYDHIIDCSFQDAGFPYLTLLSDEETAILSGYRQQHPNVRNWQWQEVHSRHPQLTYHGMRFYQLACVQKEVVR</sequence>
<dbReference type="InterPro" id="IPR029491">
    <property type="entry name" value="Helicase_HTH"/>
</dbReference>
<dbReference type="EMBL" id="NGKC01000018">
    <property type="protein sequence ID" value="RSU09506.1"/>
    <property type="molecule type" value="Genomic_DNA"/>
</dbReference>
<gene>
    <name evidence="2" type="ORF">CBF27_12415</name>
</gene>
<keyword evidence="3" id="KW-1185">Reference proteome</keyword>
<feature type="domain" description="Helicase Helix-turn-helix" evidence="1">
    <location>
        <begin position="253"/>
        <end position="340"/>
    </location>
</feature>
<dbReference type="OrthoDB" id="2168040at2"/>
<dbReference type="RefSeq" id="WP_126814789.1">
    <property type="nucleotide sequence ID" value="NZ_NGKC01000018.1"/>
</dbReference>
<accession>A0A430AN59</accession>
<dbReference type="Proteomes" id="UP000286773">
    <property type="component" value="Unassembled WGS sequence"/>
</dbReference>
<protein>
    <recommendedName>
        <fullName evidence="1">Helicase Helix-turn-helix domain-containing protein</fullName>
    </recommendedName>
</protein>
<evidence type="ECO:0000259" key="1">
    <source>
        <dbReference type="Pfam" id="PF14493"/>
    </source>
</evidence>
<dbReference type="Pfam" id="PF14493">
    <property type="entry name" value="HTH_40"/>
    <property type="match status" value="1"/>
</dbReference>
<evidence type="ECO:0000313" key="2">
    <source>
        <dbReference type="EMBL" id="RSU09506.1"/>
    </source>
</evidence>
<reference evidence="2 3" key="1">
    <citation type="submission" date="2017-05" db="EMBL/GenBank/DDBJ databases">
        <title>Vagococcus spp. assemblies.</title>
        <authorList>
            <person name="Gulvik C.A."/>
        </authorList>
    </citation>
    <scope>NUCLEOTIDE SEQUENCE [LARGE SCALE GENOMIC DNA]</scope>
    <source>
        <strain evidence="2 3">LMG 24798</strain>
    </source>
</reference>
<comment type="caution">
    <text evidence="2">The sequence shown here is derived from an EMBL/GenBank/DDBJ whole genome shotgun (WGS) entry which is preliminary data.</text>
</comment>
<dbReference type="AlphaFoldDB" id="A0A430AN59"/>